<evidence type="ECO:0000256" key="3">
    <source>
        <dbReference type="SAM" id="MobiDB-lite"/>
    </source>
</evidence>
<dbReference type="Gene3D" id="2.60.120.330">
    <property type="entry name" value="B-lactam Antibiotic, Isopenicillin N Synthase, Chain"/>
    <property type="match status" value="1"/>
</dbReference>
<dbReference type="InterPro" id="IPR050231">
    <property type="entry name" value="Iron_ascorbate_oxido_reductase"/>
</dbReference>
<dbReference type="GO" id="GO:0046872">
    <property type="term" value="F:metal ion binding"/>
    <property type="evidence" value="ECO:0007669"/>
    <property type="project" value="UniProtKB-KW"/>
</dbReference>
<dbReference type="InterPro" id="IPR026992">
    <property type="entry name" value="DIOX_N"/>
</dbReference>
<name>A0AAN9YQ50_9PEZI</name>
<feature type="compositionally biased region" description="Low complexity" evidence="3">
    <location>
        <begin position="1"/>
        <end position="17"/>
    </location>
</feature>
<feature type="domain" description="Fe2OG dioxygenase" evidence="4">
    <location>
        <begin position="226"/>
        <end position="338"/>
    </location>
</feature>
<comment type="caution">
    <text evidence="5">The sequence shown here is derived from an EMBL/GenBank/DDBJ whole genome shotgun (WGS) entry which is preliminary data.</text>
</comment>
<dbReference type="SUPFAM" id="SSF51197">
    <property type="entry name" value="Clavaminate synthase-like"/>
    <property type="match status" value="1"/>
</dbReference>
<dbReference type="PROSITE" id="PS51471">
    <property type="entry name" value="FE2OG_OXY"/>
    <property type="match status" value="1"/>
</dbReference>
<dbReference type="Pfam" id="PF03171">
    <property type="entry name" value="2OG-FeII_Oxy"/>
    <property type="match status" value="1"/>
</dbReference>
<evidence type="ECO:0000259" key="4">
    <source>
        <dbReference type="PROSITE" id="PS51471"/>
    </source>
</evidence>
<dbReference type="PANTHER" id="PTHR47990">
    <property type="entry name" value="2-OXOGLUTARATE (2OG) AND FE(II)-DEPENDENT OXYGENASE SUPERFAMILY PROTEIN-RELATED"/>
    <property type="match status" value="1"/>
</dbReference>
<gene>
    <name evidence="5" type="ORF">SLS62_004889</name>
</gene>
<evidence type="ECO:0000313" key="5">
    <source>
        <dbReference type="EMBL" id="KAK7753156.1"/>
    </source>
</evidence>
<dbReference type="InterPro" id="IPR044861">
    <property type="entry name" value="IPNS-like_FE2OG_OXY"/>
</dbReference>
<evidence type="ECO:0000313" key="6">
    <source>
        <dbReference type="Proteomes" id="UP001320420"/>
    </source>
</evidence>
<protein>
    <recommendedName>
        <fullName evidence="4">Fe2OG dioxygenase domain-containing protein</fullName>
    </recommendedName>
</protein>
<feature type="region of interest" description="Disordered" evidence="3">
    <location>
        <begin position="1"/>
        <end position="28"/>
    </location>
</feature>
<evidence type="ECO:0000256" key="2">
    <source>
        <dbReference type="RuleBase" id="RU003682"/>
    </source>
</evidence>
<dbReference type="InterPro" id="IPR027443">
    <property type="entry name" value="IPNS-like_sf"/>
</dbReference>
<comment type="similarity">
    <text evidence="1 2">Belongs to the iron/ascorbate-dependent oxidoreductase family.</text>
</comment>
<sequence length="381" mass="41289">MPHSTTAAAPARPRTPSSLPPFPSGLPEAPIQRISLEQLMRREPAAEQELWEACHTRGFFYLDLGGGEPEPGPGLTLASGADELERLSHGAFRLPAETKQAAAMARWRSLFGYKGPGIVAKEDPHRRRDVGEFWNLSKDDVLGQSSHPVAYPELLQEARPLLADFMRAAHEVGLLVLEILATRLGIPAGQLASKHRLDQPSGDHVRLTYGPGNPEAATTTATATATATAAQIKEEADTRITTFAHTDFGSVTLLFNWLGGLQIENHDDGGDGGKTTAATATKSWEWVRPVPGHAICNLGDAMREFAGGRVASGRHRVVAAPGAQAALDRYSVVYFVRPEDSVVLEDLTPGAARKPEAERWTAVRWIEERSRALGNDIRKND</sequence>
<organism evidence="5 6">
    <name type="scientific">Diatrype stigma</name>
    <dbReference type="NCBI Taxonomy" id="117547"/>
    <lineage>
        <taxon>Eukaryota</taxon>
        <taxon>Fungi</taxon>
        <taxon>Dikarya</taxon>
        <taxon>Ascomycota</taxon>
        <taxon>Pezizomycotina</taxon>
        <taxon>Sordariomycetes</taxon>
        <taxon>Xylariomycetidae</taxon>
        <taxon>Xylariales</taxon>
        <taxon>Diatrypaceae</taxon>
        <taxon>Diatrype</taxon>
    </lineage>
</organism>
<accession>A0AAN9YQ50</accession>
<reference evidence="5 6" key="1">
    <citation type="submission" date="2024-02" db="EMBL/GenBank/DDBJ databases">
        <title>De novo assembly and annotation of 12 fungi associated with fruit tree decline syndrome in Ontario, Canada.</title>
        <authorList>
            <person name="Sulman M."/>
            <person name="Ellouze W."/>
            <person name="Ilyukhin E."/>
        </authorList>
    </citation>
    <scope>NUCLEOTIDE SEQUENCE [LARGE SCALE GENOMIC DNA]</scope>
    <source>
        <strain evidence="5 6">M11/M66-122</strain>
    </source>
</reference>
<proteinExistence type="inferred from homology"/>
<keyword evidence="2" id="KW-0479">Metal-binding</keyword>
<dbReference type="InterPro" id="IPR005123">
    <property type="entry name" value="Oxoglu/Fe-dep_dioxygenase_dom"/>
</dbReference>
<dbReference type="Proteomes" id="UP001320420">
    <property type="component" value="Unassembled WGS sequence"/>
</dbReference>
<keyword evidence="6" id="KW-1185">Reference proteome</keyword>
<dbReference type="Pfam" id="PF14226">
    <property type="entry name" value="DIOX_N"/>
    <property type="match status" value="1"/>
</dbReference>
<keyword evidence="2" id="KW-0408">Iron</keyword>
<dbReference type="EMBL" id="JAKJXP020000031">
    <property type="protein sequence ID" value="KAK7753156.1"/>
    <property type="molecule type" value="Genomic_DNA"/>
</dbReference>
<dbReference type="GO" id="GO:0016491">
    <property type="term" value="F:oxidoreductase activity"/>
    <property type="evidence" value="ECO:0007669"/>
    <property type="project" value="UniProtKB-KW"/>
</dbReference>
<keyword evidence="2" id="KW-0560">Oxidoreductase</keyword>
<evidence type="ECO:0000256" key="1">
    <source>
        <dbReference type="ARBA" id="ARBA00008056"/>
    </source>
</evidence>
<dbReference type="AlphaFoldDB" id="A0AAN9YQ50"/>
<dbReference type="GO" id="GO:0044283">
    <property type="term" value="P:small molecule biosynthetic process"/>
    <property type="evidence" value="ECO:0007669"/>
    <property type="project" value="UniProtKB-ARBA"/>
</dbReference>